<name>A0A2B7ZE57_9EURO</name>
<gene>
    <name evidence="2" type="ORF">GX50_05582</name>
</gene>
<protein>
    <submittedName>
        <fullName evidence="2">Uncharacterized protein</fullName>
    </submittedName>
</protein>
<reference evidence="2 3" key="1">
    <citation type="submission" date="2017-10" db="EMBL/GenBank/DDBJ databases">
        <title>Comparative genomics in systemic dimorphic fungi from Ajellomycetaceae.</title>
        <authorList>
            <person name="Munoz J.F."/>
            <person name="Mcewen J.G."/>
            <person name="Clay O.K."/>
            <person name="Cuomo C.A."/>
        </authorList>
    </citation>
    <scope>NUCLEOTIDE SEQUENCE [LARGE SCALE GENOMIC DNA]</scope>
    <source>
        <strain evidence="2 3">UAMH4076</strain>
    </source>
</reference>
<dbReference type="AlphaFoldDB" id="A0A2B7ZE57"/>
<sequence>MKPFSETERLKKRPIAGKENDSRVLSMPTASASDNYNTTNLRWSLPNRLPTDFLSTIQQVLSEVREARRLKRQVDSLLQPSERQWIDRTIAETDATAREIAVLLEPRRVAGEIGKGGKIGLGNRVRWALRDSRRAKEKAAQLVLSRNSLMVVLGNLHMRDSALSPASLPATPKPTSIPTLTAELDSLSIFAGSRKEGGEIKVKRSSPLNFELSEMLAWRRSKGAWSTSSHEFIRFATVDSSSSSFLTSSTTTSPISPSETRIVKTTKIKRKPVPAGPIPTIKENGSRIL</sequence>
<dbReference type="EMBL" id="PDND01000120">
    <property type="protein sequence ID" value="PGH31640.1"/>
    <property type="molecule type" value="Genomic_DNA"/>
</dbReference>
<dbReference type="VEuPathDB" id="FungiDB:EMCG_03278"/>
<evidence type="ECO:0000256" key="1">
    <source>
        <dbReference type="SAM" id="MobiDB-lite"/>
    </source>
</evidence>
<accession>A0A2B7ZE57</accession>
<feature type="region of interest" description="Disordered" evidence="1">
    <location>
        <begin position="1"/>
        <end position="31"/>
    </location>
</feature>
<organism evidence="2 3">
    <name type="scientific">[Emmonsia] crescens</name>
    <dbReference type="NCBI Taxonomy" id="73230"/>
    <lineage>
        <taxon>Eukaryota</taxon>
        <taxon>Fungi</taxon>
        <taxon>Dikarya</taxon>
        <taxon>Ascomycota</taxon>
        <taxon>Pezizomycotina</taxon>
        <taxon>Eurotiomycetes</taxon>
        <taxon>Eurotiomycetidae</taxon>
        <taxon>Onygenales</taxon>
        <taxon>Ajellomycetaceae</taxon>
        <taxon>Emergomyces</taxon>
    </lineage>
</organism>
<proteinExistence type="predicted"/>
<evidence type="ECO:0000313" key="3">
    <source>
        <dbReference type="Proteomes" id="UP000226031"/>
    </source>
</evidence>
<keyword evidence="3" id="KW-1185">Reference proteome</keyword>
<evidence type="ECO:0000313" key="2">
    <source>
        <dbReference type="EMBL" id="PGH31640.1"/>
    </source>
</evidence>
<dbReference type="Proteomes" id="UP000226031">
    <property type="component" value="Unassembled WGS sequence"/>
</dbReference>
<comment type="caution">
    <text evidence="2">The sequence shown here is derived from an EMBL/GenBank/DDBJ whole genome shotgun (WGS) entry which is preliminary data.</text>
</comment>
<dbReference type="STRING" id="73230.A0A2B7ZE57"/>